<dbReference type="EMBL" id="QOVG01000005">
    <property type="protein sequence ID" value="NDK39075.1"/>
    <property type="molecule type" value="Genomic_DNA"/>
</dbReference>
<dbReference type="Proteomes" id="UP001429354">
    <property type="component" value="Unassembled WGS sequence"/>
</dbReference>
<keyword evidence="2" id="KW-1185">Reference proteome</keyword>
<accession>A0ABX0AFY8</accession>
<evidence type="ECO:0000313" key="1">
    <source>
        <dbReference type="EMBL" id="NDK39075.1"/>
    </source>
</evidence>
<organism evidence="1 2">
    <name type="scientific">Pseudoxanthomonas gei</name>
    <dbReference type="NCBI Taxonomy" id="1383030"/>
    <lineage>
        <taxon>Bacteria</taxon>
        <taxon>Pseudomonadati</taxon>
        <taxon>Pseudomonadota</taxon>
        <taxon>Gammaproteobacteria</taxon>
        <taxon>Lysobacterales</taxon>
        <taxon>Lysobacteraceae</taxon>
        <taxon>Pseudoxanthomonas</taxon>
    </lineage>
</organism>
<sequence length="174" mass="19137">MGPPALQIPAFATRHAVETTAAFRTPGSAGRYSCSSAASTRGIQCNRTFPLRQETRRLDHADGLLDALRQRIPSFTCIVGCHDCCGPVTASSEEMARLPVKTEAEHDAALAELSCPHLGEHGCEVYGERPLICRLFGTTPRLACPNGMRPVYMIDTRTEEEIHRYLARTRQVLV</sequence>
<comment type="caution">
    <text evidence="1">The sequence shown here is derived from an EMBL/GenBank/DDBJ whole genome shotgun (WGS) entry which is preliminary data.</text>
</comment>
<evidence type="ECO:0000313" key="2">
    <source>
        <dbReference type="Proteomes" id="UP001429354"/>
    </source>
</evidence>
<reference evidence="1 2" key="1">
    <citation type="submission" date="2018-07" db="EMBL/GenBank/DDBJ databases">
        <title>Whole genome Sequencing of Pseudoxanthomonas gei KCTC 32298 (T).</title>
        <authorList>
            <person name="Kumar S."/>
            <person name="Bansal K."/>
            <person name="Kaur A."/>
            <person name="Patil P."/>
            <person name="Sharma S."/>
            <person name="Patil P.B."/>
        </authorList>
    </citation>
    <scope>NUCLEOTIDE SEQUENCE [LARGE SCALE GENOMIC DNA]</scope>
    <source>
        <strain evidence="1 2">KCTC 32298</strain>
    </source>
</reference>
<gene>
    <name evidence="1" type="ORF">DT603_09505</name>
</gene>
<protein>
    <submittedName>
        <fullName evidence="1">YkgJ family cysteine cluster protein</fullName>
    </submittedName>
</protein>
<dbReference type="InterPro" id="IPR005358">
    <property type="entry name" value="Puta_zinc/iron-chelating_dom"/>
</dbReference>
<name>A0ABX0AFY8_9GAMM</name>
<proteinExistence type="predicted"/>
<dbReference type="Pfam" id="PF03692">
    <property type="entry name" value="CxxCxxCC"/>
    <property type="match status" value="1"/>
</dbReference>